<dbReference type="PANTHER" id="PTHR16011:SF0">
    <property type="entry name" value="INTRAFLAGELLAR TRANSPORT PROTEIN 57 HOMOLOG"/>
    <property type="match status" value="1"/>
</dbReference>
<sequence length="398" mass="46382">MMRNETRIVSEKDQESSFLAYARMEDLLDKLKLLNYESEFLSGLKMKPIHKYYFVVTKNPGEQFYLFSLLAAWLITKNGKSFEQPQEFDDPNETIDKILNEVKGNGMTLDFSLSKIKQGVGEHVVLILDYLANSALQKNNIILKRPKPPEEKEEETEVLDDESEINLDRIEEEMIAAYSDDSDEENIFRLDDLKSVKKEILSNELKSNVDEETWKQEVERVLPLLRVTVKNDNRDWRSHLEQMRQHQSTIDINFGTAKGQLEKLHKDISSTLDKVSNREKYFNRELETILEEYRSLQDQLSKLKDNYKNVSTGVAERNRELYKLTEKLETVKHQMEERGSSMTDGTPLVNIKKAVAKVKSEIIEMDVRIGVLESVLLQTKIREEKQIENEYGQSISVF</sequence>
<dbReference type="OrthoDB" id="423881at2759"/>
<keyword evidence="3" id="KW-0969">Cilium</keyword>
<dbReference type="InterPro" id="IPR019530">
    <property type="entry name" value="Intra-flagellar_transport_57"/>
</dbReference>
<evidence type="ECO:0008006" key="7">
    <source>
        <dbReference type="Google" id="ProtNLM"/>
    </source>
</evidence>
<name>A0A9P0CEK6_9CUCU</name>
<proteinExistence type="inferred from homology"/>
<dbReference type="GO" id="GO:0042073">
    <property type="term" value="P:intraciliary transport"/>
    <property type="evidence" value="ECO:0007669"/>
    <property type="project" value="TreeGrafter"/>
</dbReference>
<protein>
    <recommendedName>
        <fullName evidence="7">Intraflagellar transport protein 57 homolog</fullName>
    </recommendedName>
</protein>
<dbReference type="Proteomes" id="UP001153636">
    <property type="component" value="Chromosome 1"/>
</dbReference>
<dbReference type="PANTHER" id="PTHR16011">
    <property type="entry name" value="IFT57/HIPPI"/>
    <property type="match status" value="1"/>
</dbReference>
<dbReference type="EMBL" id="OV651813">
    <property type="protein sequence ID" value="CAH1098638.1"/>
    <property type="molecule type" value="Genomic_DNA"/>
</dbReference>
<evidence type="ECO:0000256" key="2">
    <source>
        <dbReference type="ARBA" id="ARBA00009415"/>
    </source>
</evidence>
<comment type="similarity">
    <text evidence="2">Belongs to the IFT57 family.</text>
</comment>
<comment type="subcellular location">
    <subcellularLocation>
        <location evidence="1">Cell projection</location>
        <location evidence="1">Cilium</location>
    </subcellularLocation>
</comment>
<evidence type="ECO:0000313" key="5">
    <source>
        <dbReference type="EMBL" id="CAH1098638.1"/>
    </source>
</evidence>
<accession>A0A9P0CEK6</accession>
<dbReference type="GO" id="GO:0005815">
    <property type="term" value="C:microtubule organizing center"/>
    <property type="evidence" value="ECO:0007669"/>
    <property type="project" value="TreeGrafter"/>
</dbReference>
<evidence type="ECO:0000256" key="3">
    <source>
        <dbReference type="ARBA" id="ARBA00023069"/>
    </source>
</evidence>
<dbReference type="GO" id="GO:1905515">
    <property type="term" value="P:non-motile cilium assembly"/>
    <property type="evidence" value="ECO:0007669"/>
    <property type="project" value="TreeGrafter"/>
</dbReference>
<dbReference type="GO" id="GO:0005794">
    <property type="term" value="C:Golgi apparatus"/>
    <property type="evidence" value="ECO:0007669"/>
    <property type="project" value="TreeGrafter"/>
</dbReference>
<dbReference type="GO" id="GO:0030992">
    <property type="term" value="C:intraciliary transport particle B"/>
    <property type="evidence" value="ECO:0007669"/>
    <property type="project" value="TreeGrafter"/>
</dbReference>
<keyword evidence="6" id="KW-1185">Reference proteome</keyword>
<dbReference type="Pfam" id="PF10498">
    <property type="entry name" value="IFT57"/>
    <property type="match status" value="1"/>
</dbReference>
<evidence type="ECO:0000256" key="1">
    <source>
        <dbReference type="ARBA" id="ARBA00004138"/>
    </source>
</evidence>
<evidence type="ECO:0000256" key="4">
    <source>
        <dbReference type="ARBA" id="ARBA00023273"/>
    </source>
</evidence>
<evidence type="ECO:0000313" key="6">
    <source>
        <dbReference type="Proteomes" id="UP001153636"/>
    </source>
</evidence>
<gene>
    <name evidence="5" type="ORF">PSYICH_LOCUS109</name>
</gene>
<keyword evidence="4" id="KW-0966">Cell projection</keyword>
<dbReference type="GO" id="GO:0005929">
    <property type="term" value="C:cilium"/>
    <property type="evidence" value="ECO:0007669"/>
    <property type="project" value="UniProtKB-SubCell"/>
</dbReference>
<reference evidence="5" key="1">
    <citation type="submission" date="2022-01" db="EMBL/GenBank/DDBJ databases">
        <authorList>
            <person name="King R."/>
        </authorList>
    </citation>
    <scope>NUCLEOTIDE SEQUENCE</scope>
</reference>
<dbReference type="AlphaFoldDB" id="A0A9P0CEK6"/>
<organism evidence="5 6">
    <name type="scientific">Psylliodes chrysocephalus</name>
    <dbReference type="NCBI Taxonomy" id="3402493"/>
    <lineage>
        <taxon>Eukaryota</taxon>
        <taxon>Metazoa</taxon>
        <taxon>Ecdysozoa</taxon>
        <taxon>Arthropoda</taxon>
        <taxon>Hexapoda</taxon>
        <taxon>Insecta</taxon>
        <taxon>Pterygota</taxon>
        <taxon>Neoptera</taxon>
        <taxon>Endopterygota</taxon>
        <taxon>Coleoptera</taxon>
        <taxon>Polyphaga</taxon>
        <taxon>Cucujiformia</taxon>
        <taxon>Chrysomeloidea</taxon>
        <taxon>Chrysomelidae</taxon>
        <taxon>Galerucinae</taxon>
        <taxon>Alticini</taxon>
        <taxon>Psylliodes</taxon>
    </lineage>
</organism>